<keyword evidence="2" id="KW-1185">Reference proteome</keyword>
<comment type="caution">
    <text evidence="1">The sequence shown here is derived from an EMBL/GenBank/DDBJ whole genome shotgun (WGS) entry which is preliminary data.</text>
</comment>
<protein>
    <submittedName>
        <fullName evidence="1">Uncharacterized protein</fullName>
    </submittedName>
</protein>
<sequence length="50" mass="5498">MLSNEEFVARTTVAVTRGPREAAFAADAPTTVFEWHVDTELVDDDSNVSE</sequence>
<evidence type="ECO:0000313" key="1">
    <source>
        <dbReference type="EMBL" id="MBG6122635.1"/>
    </source>
</evidence>
<gene>
    <name evidence="1" type="ORF">IW254_001604</name>
</gene>
<accession>A0A931E2Z3</accession>
<reference evidence="1" key="1">
    <citation type="submission" date="2020-11" db="EMBL/GenBank/DDBJ databases">
        <title>Sequencing the genomes of 1000 actinobacteria strains.</title>
        <authorList>
            <person name="Klenk H.-P."/>
        </authorList>
    </citation>
    <scope>NUCLEOTIDE SEQUENCE</scope>
    <source>
        <strain evidence="1">DSM 45632</strain>
    </source>
</reference>
<evidence type="ECO:0000313" key="2">
    <source>
        <dbReference type="Proteomes" id="UP000658613"/>
    </source>
</evidence>
<dbReference type="Proteomes" id="UP000658613">
    <property type="component" value="Unassembled WGS sequence"/>
</dbReference>
<name>A0A931E2Z3_9CORY</name>
<proteinExistence type="predicted"/>
<organism evidence="1 2">
    <name type="scientific">Corynebacterium aquatimens</name>
    <dbReference type="NCBI Taxonomy" id="1190508"/>
    <lineage>
        <taxon>Bacteria</taxon>
        <taxon>Bacillati</taxon>
        <taxon>Actinomycetota</taxon>
        <taxon>Actinomycetes</taxon>
        <taxon>Mycobacteriales</taxon>
        <taxon>Corynebacteriaceae</taxon>
        <taxon>Corynebacterium</taxon>
    </lineage>
</organism>
<dbReference type="RefSeq" id="WP_196824999.1">
    <property type="nucleotide sequence ID" value="NZ_CP046980.1"/>
</dbReference>
<dbReference type="EMBL" id="JADOUE010000001">
    <property type="protein sequence ID" value="MBG6122635.1"/>
    <property type="molecule type" value="Genomic_DNA"/>
</dbReference>
<dbReference type="AlphaFoldDB" id="A0A931E2Z3"/>